<dbReference type="Pfam" id="PF13426">
    <property type="entry name" value="PAS_9"/>
    <property type="match status" value="3"/>
</dbReference>
<evidence type="ECO:0000313" key="12">
    <source>
        <dbReference type="Proteomes" id="UP000033058"/>
    </source>
</evidence>
<keyword evidence="4 11" id="KW-0418">Kinase</keyword>
<evidence type="ECO:0000259" key="10">
    <source>
        <dbReference type="PROSITE" id="PS50113"/>
    </source>
</evidence>
<dbReference type="InterPro" id="IPR013767">
    <property type="entry name" value="PAS_fold"/>
</dbReference>
<evidence type="ECO:0000256" key="1">
    <source>
        <dbReference type="ARBA" id="ARBA00022553"/>
    </source>
</evidence>
<feature type="domain" description="PAS" evidence="9">
    <location>
        <begin position="1236"/>
        <end position="1301"/>
    </location>
</feature>
<feature type="domain" description="Histidine kinase" evidence="8">
    <location>
        <begin position="1368"/>
        <end position="1569"/>
    </location>
</feature>
<feature type="domain" description="PAC" evidence="10">
    <location>
        <begin position="1061"/>
        <end position="1113"/>
    </location>
</feature>
<feature type="domain" description="PAS" evidence="9">
    <location>
        <begin position="544"/>
        <end position="600"/>
    </location>
</feature>
<dbReference type="SUPFAM" id="SSF55781">
    <property type="entry name" value="GAF domain-like"/>
    <property type="match status" value="2"/>
</dbReference>
<dbReference type="InterPro" id="IPR003018">
    <property type="entry name" value="GAF"/>
</dbReference>
<feature type="domain" description="PAS" evidence="9">
    <location>
        <begin position="1012"/>
        <end position="1059"/>
    </location>
</feature>
<feature type="domain" description="PAS" evidence="9">
    <location>
        <begin position="112"/>
        <end position="163"/>
    </location>
</feature>
<evidence type="ECO:0000259" key="8">
    <source>
        <dbReference type="PROSITE" id="PS50109"/>
    </source>
</evidence>
<dbReference type="EMBL" id="CP009509">
    <property type="protein sequence ID" value="AKB40104.1"/>
    <property type="molecule type" value="Genomic_DNA"/>
</dbReference>
<dbReference type="CDD" id="cd00130">
    <property type="entry name" value="PAS"/>
    <property type="match status" value="7"/>
</dbReference>
<organism evidence="11 12">
    <name type="scientific">Methanosarcina mazei WWM610</name>
    <dbReference type="NCBI Taxonomy" id="1434117"/>
    <lineage>
        <taxon>Archaea</taxon>
        <taxon>Methanobacteriati</taxon>
        <taxon>Methanobacteriota</taxon>
        <taxon>Stenosarchaea group</taxon>
        <taxon>Methanomicrobia</taxon>
        <taxon>Methanosarcinales</taxon>
        <taxon>Methanosarcinaceae</taxon>
        <taxon>Methanosarcina</taxon>
    </lineage>
</organism>
<evidence type="ECO:0000256" key="4">
    <source>
        <dbReference type="ARBA" id="ARBA00022777"/>
    </source>
</evidence>
<protein>
    <submittedName>
        <fullName evidence="11">Sensory transduction histidine kinase</fullName>
    </submittedName>
</protein>
<dbReference type="Gene3D" id="3.30.450.20">
    <property type="entry name" value="PAS domain"/>
    <property type="match status" value="6"/>
</dbReference>
<evidence type="ECO:0000256" key="7">
    <source>
        <dbReference type="SAM" id="Coils"/>
    </source>
</evidence>
<gene>
    <name evidence="11" type="ORF">MSMAW_1113</name>
</gene>
<dbReference type="InterPro" id="IPR035965">
    <property type="entry name" value="PAS-like_dom_sf"/>
</dbReference>
<dbReference type="InterPro" id="IPR005467">
    <property type="entry name" value="His_kinase_dom"/>
</dbReference>
<dbReference type="PANTHER" id="PTHR43065">
    <property type="entry name" value="SENSOR HISTIDINE KINASE"/>
    <property type="match status" value="1"/>
</dbReference>
<evidence type="ECO:0000313" key="11">
    <source>
        <dbReference type="EMBL" id="AKB40104.1"/>
    </source>
</evidence>
<dbReference type="Pfam" id="PF07568">
    <property type="entry name" value="HisKA_2"/>
    <property type="match status" value="1"/>
</dbReference>
<dbReference type="NCBIfam" id="TIGR00229">
    <property type="entry name" value="sensory_box"/>
    <property type="match status" value="7"/>
</dbReference>
<name>A0A0E3PWY8_METMZ</name>
<dbReference type="PROSITE" id="PS50113">
    <property type="entry name" value="PAC"/>
    <property type="match status" value="5"/>
</dbReference>
<dbReference type="Pfam" id="PF02518">
    <property type="entry name" value="HATPase_c"/>
    <property type="match status" value="1"/>
</dbReference>
<keyword evidence="2" id="KW-0808">Transferase</keyword>
<dbReference type="InterPro" id="IPR029016">
    <property type="entry name" value="GAF-like_dom_sf"/>
</dbReference>
<dbReference type="Pfam" id="PF08448">
    <property type="entry name" value="PAS_4"/>
    <property type="match status" value="2"/>
</dbReference>
<dbReference type="InterPro" id="IPR000700">
    <property type="entry name" value="PAS-assoc_C"/>
</dbReference>
<keyword evidence="3" id="KW-0547">Nucleotide-binding</keyword>
<sequence>MDTKMKQFPTNISNPVLSVGMDGTVLYSNEAGEPLLHEWGVRVGEKLPSSIGYIAQRVISRNNPEKIEVKVGKSVYLIVFHPLSMQECVNISGFDISGQKEFEEKPLESKEKYQDLFNLIEQAVQIGEIVFDENGRSIDNIILDVNLAYEKHSGLRREQVIGRGFKEIFPIVEQRWLDRYGEVVRTGMGMHFEEYNASLDRWFEVFASPMGSNRFIAVFSDITRHKQTEEDLLRSEQHYRLLHETMLQGVVYQDASGKIISMNPAAERILGKTPAEFLGSSSVGEEYLTIREDGSMFPGLEHPAMVSLRTGQKVQGVVMGVYNPRENFYRWININAVPIFRTGEDRPFQVYTLFDDITERKQEEHRIRRYNRILKGINRIFSNVVQAKTEEEVGNACLSVALEVTGSEFGFINEMGTDGLLHDVAKSDLGWERCFMYDKTGHRRPPSFFAVHGLYGSVIINEKGFFTSDPPSHPDSIGIPYGHPPLTSFLGVPLVQDGKTIGLIAVANREGGYSSEQQEDLEAIAPAVVQALQRKKAEEALRLSNIYNRSLIESSLDPLVTIGRDGKITDVNCATEQVTGYSRNDLIKTDFSDYFTEPENARAGYKQVFTDGEVRDYPLEIQHKDGHITPVLYNASVYRDENGEVIGVFAAARDITERKRAEHQLSNELARATGLYELYTRSSNLSDRELYDFALNQAVKITDSTIGFFHLVSEDEKEIILTTWNQEALRSCTAGNEGHYPIEKAGNWVDCVRLKRPVVYNDFPSSPNQKGLPAGHATVNRFMSVPVTENGKVRVIFGVGNKVDEYDDRDVMQLQLVANELHKIMKLRRIENEVRESEAFLRDIMENVSDAIFVKDREARMILANTAFYRLMGKPPEEVLGKTVADFHPPEIARKLAEDDKRVMEAGKGTTLEERIFTSYGWRILQTVKAPYYDGQGNIIGLIGAARDITERKKAEEALKKAYDNLDKLVKERTAELEKAYTSLKESEKGLAEAQKMAHIGNWDLDLVTGEVFWSDELYQIFGRNPQESGATYHELLNYIHPDDRDFVDSAIKKGLNEKPSGIDYRVLLANGEERNVHAESEVIFDENDVPVRAKGIVQDITERKKSEEKIRNLANIVESSSDAIGTISLEGVITSWNKGAEQVYGYSAEEILGKTESILTLPHLSEETKKLTDRVIKGERINNYETSRLRKDGTIINVSLTLSPVFDASGKLTAVSVIARDITERKRVEEKLREIEEKYRNIVETANEGILIIDDEAIITYANKKMADMLGYTLEEGLGRPVWDFADEESKTILKQSLEKRRQGINGSYELKLICKDGSSLWALINAKSIFDKDGKFMGTVSMLTDITKRKKAEEALERMDKARIKEIHHRIKNNLQIISSLLDLQAEKFEDENVIESFREGQNRVISMSLIHEELYKGEGTDTLDFSAYFKKLAENLFKTYNLSSKNISLSMDLEEDTFFDMDTAVPLGIIVNELVSNSLKHAFNEDEEGKIRIKLCREEKNSEMGMSLFSLTVSDDGKGLPDDMELKCVESLGLQLVNILVDQLDGELQLKREQGTEFTIKFKVIEKDNPAHAGLKSQKNG</sequence>
<dbReference type="SMART" id="SM00387">
    <property type="entry name" value="HATPase_c"/>
    <property type="match status" value="1"/>
</dbReference>
<reference evidence="11 12" key="1">
    <citation type="submission" date="2014-07" db="EMBL/GenBank/DDBJ databases">
        <title>Methanogenic archaea and the global carbon cycle.</title>
        <authorList>
            <person name="Henriksen J.R."/>
            <person name="Luke J."/>
            <person name="Reinhart S."/>
            <person name="Benedict M.N."/>
            <person name="Youngblut N.D."/>
            <person name="Metcalf M.E."/>
            <person name="Whitaker R.J."/>
            <person name="Metcalf W.W."/>
        </authorList>
    </citation>
    <scope>NUCLEOTIDE SEQUENCE [LARGE SCALE GENOMIC DNA]</scope>
    <source>
        <strain evidence="11 12">WWM610</strain>
    </source>
</reference>
<dbReference type="GeneID" id="24850792"/>
<proteinExistence type="predicted"/>
<dbReference type="Pfam" id="PF13185">
    <property type="entry name" value="GAF_2"/>
    <property type="match status" value="2"/>
</dbReference>
<evidence type="ECO:0000256" key="2">
    <source>
        <dbReference type="ARBA" id="ARBA00022679"/>
    </source>
</evidence>
<dbReference type="InterPro" id="IPR003594">
    <property type="entry name" value="HATPase_dom"/>
</dbReference>
<feature type="domain" description="PAC" evidence="10">
    <location>
        <begin position="1183"/>
        <end position="1235"/>
    </location>
</feature>
<evidence type="ECO:0000256" key="3">
    <source>
        <dbReference type="ARBA" id="ARBA00022741"/>
    </source>
</evidence>
<dbReference type="Gene3D" id="2.10.70.100">
    <property type="match status" value="1"/>
</dbReference>
<dbReference type="InterPro" id="IPR013655">
    <property type="entry name" value="PAS_fold_3"/>
</dbReference>
<dbReference type="GO" id="GO:0016301">
    <property type="term" value="F:kinase activity"/>
    <property type="evidence" value="ECO:0007669"/>
    <property type="project" value="UniProtKB-KW"/>
</dbReference>
<dbReference type="Gene3D" id="3.30.565.10">
    <property type="entry name" value="Histidine kinase-like ATPase, C-terminal domain"/>
    <property type="match status" value="1"/>
</dbReference>
<dbReference type="PROSITE" id="PS50109">
    <property type="entry name" value="HIS_KIN"/>
    <property type="match status" value="1"/>
</dbReference>
<evidence type="ECO:0000256" key="6">
    <source>
        <dbReference type="ARBA" id="ARBA00023012"/>
    </source>
</evidence>
<dbReference type="Gene3D" id="3.30.450.40">
    <property type="match status" value="2"/>
</dbReference>
<dbReference type="InterPro" id="IPR036890">
    <property type="entry name" value="HATPase_C_sf"/>
</dbReference>
<feature type="domain" description="PAC" evidence="10">
    <location>
        <begin position="1308"/>
        <end position="1360"/>
    </location>
</feature>
<dbReference type="SMART" id="SM00086">
    <property type="entry name" value="PAC"/>
    <property type="match status" value="5"/>
</dbReference>
<dbReference type="InterPro" id="IPR013656">
    <property type="entry name" value="PAS_4"/>
</dbReference>
<feature type="domain" description="PAS" evidence="9">
    <location>
        <begin position="837"/>
        <end position="907"/>
    </location>
</feature>
<dbReference type="InterPro" id="IPR000014">
    <property type="entry name" value="PAS"/>
</dbReference>
<dbReference type="SMART" id="SM00065">
    <property type="entry name" value="GAF"/>
    <property type="match status" value="2"/>
</dbReference>
<dbReference type="InterPro" id="IPR001610">
    <property type="entry name" value="PAC"/>
</dbReference>
<dbReference type="HOGENOM" id="CLU_000445_114_57_2"/>
<dbReference type="InterPro" id="IPR011495">
    <property type="entry name" value="Sig_transdc_His_kin_sub2_dim/P"/>
</dbReference>
<dbReference type="Pfam" id="PF00989">
    <property type="entry name" value="PAS"/>
    <property type="match status" value="1"/>
</dbReference>
<keyword evidence="6" id="KW-0902">Two-component regulatory system</keyword>
<dbReference type="Gene3D" id="1.20.120.1640">
    <property type="match status" value="1"/>
</dbReference>
<evidence type="ECO:0000256" key="5">
    <source>
        <dbReference type="ARBA" id="ARBA00022840"/>
    </source>
</evidence>
<feature type="domain" description="PAC" evidence="10">
    <location>
        <begin position="910"/>
        <end position="961"/>
    </location>
</feature>
<keyword evidence="5" id="KW-0067">ATP-binding</keyword>
<dbReference type="PANTHER" id="PTHR43065:SF23">
    <property type="entry name" value="SENSOR HISTIDINE KINASE PDTAS"/>
    <property type="match status" value="1"/>
</dbReference>
<dbReference type="PROSITE" id="PS50112">
    <property type="entry name" value="PAS"/>
    <property type="match status" value="7"/>
</dbReference>
<dbReference type="RefSeq" id="WP_048038531.1">
    <property type="nucleotide sequence ID" value="NZ_CP009509.1"/>
</dbReference>
<evidence type="ECO:0000259" key="9">
    <source>
        <dbReference type="PROSITE" id="PS50112"/>
    </source>
</evidence>
<dbReference type="SUPFAM" id="SSF55874">
    <property type="entry name" value="ATPase domain of HSP90 chaperone/DNA topoisomerase II/histidine kinase"/>
    <property type="match status" value="1"/>
</dbReference>
<keyword evidence="7" id="KW-0175">Coiled coil</keyword>
<dbReference type="SUPFAM" id="SSF55785">
    <property type="entry name" value="PYP-like sensor domain (PAS domain)"/>
    <property type="match status" value="7"/>
</dbReference>
<dbReference type="Pfam" id="PF08447">
    <property type="entry name" value="PAS_3"/>
    <property type="match status" value="1"/>
</dbReference>
<dbReference type="Proteomes" id="UP000033058">
    <property type="component" value="Chromosome"/>
</dbReference>
<dbReference type="PATRIC" id="fig|1434117.4.peg.1406"/>
<accession>A0A0E3PWY8</accession>
<feature type="domain" description="PAS" evidence="9">
    <location>
        <begin position="1110"/>
        <end position="1180"/>
    </location>
</feature>
<keyword evidence="1" id="KW-0597">Phosphoprotein</keyword>
<dbReference type="SMART" id="SM00091">
    <property type="entry name" value="PAS"/>
    <property type="match status" value="8"/>
</dbReference>
<feature type="domain" description="PAC" evidence="10">
    <location>
        <begin position="615"/>
        <end position="667"/>
    </location>
</feature>
<feature type="domain" description="PAS" evidence="9">
    <location>
        <begin position="235"/>
        <end position="285"/>
    </location>
</feature>
<feature type="coiled-coil region" evidence="7">
    <location>
        <begin position="1219"/>
        <end position="1249"/>
    </location>
</feature>